<sequence length="1254" mass="142513">MKRKSPLQLQALLKFYAGFIICILYCIHFLSRRQWFLRDSEDKYPSQRAMEDLAVDSNLTFKQVRGWFIEKRRSEKSKNELIEPPRLTKKLSVFKGRKGAAVASDARKMLKQLELSASTTDKLNKPSSSKYKHAPSEVQGRIGKRKKKLVLIQDLLTSDYILGKIFRKDGPPLGLEFDSLPTRAFHGCEAFACLDSRNSHPAHQENQRANKRGKVSMCAAFDDQNCNESAPVKKHGMGKGLMTVWRVTNPDGGDFPTGIHCGGSQITVTPQISTPVPRKQPLQKKKRRLPVSSLVKQRMLQKELQEKRKPSVKRREVESKRDEIQKQFFREKCELALERLMNQERLNQFAMLVDDEELELRELRAGPNPQTCTEHFAANILYGCSLCKDLLVKFPPNSVKLKQPFAMQPWDSSPEAVKKLFKVFHFLYTYSVTVDICPFTLDELAQAFHDKDSFLLGKIHVALLKLLLSDVETEISSGLLPHLSISCKFLALLHSVEDQEFVVEFWKNSLNPLTWTEILCQVLIAAGFGSKQGGFRREVLSKEMSLMVKYGLHPGTLKGELFQLLSVQGNNGLKVSDLAKSSQIVELNLAGTTDELELLICSTLSSDITLFEKISSSTFRLRINTLAKEASGFQSDTEDSGIVHEDFHDNGASSSSNSDCDSENSSPRNLKLIDYPKRKNKMLTFENEIDESHPGEVWLLGLMEGEYSDLSIEEKLNGLVALIDLVSAGSSIRLEDLAKPTVESVPNIYHHGSGAKIKRSSSTKDNVPRPSWVHAGQINDTKEAYTSSKFFPVDSSVLFSKFDGKDKLSGKEKETEGMGLEINLHPMQSIFLGSDRRYNRYWLFLGPCNSYDPGHKRVYFESSEDGHWEVIDTEEKVIACFVYGIIEIYLQPPLLCICLFQVQALRALLSVLDDRGRREALLIESLEKRETFLCQEMSSKMVNDSGVGYFTQSDQSELETVREDSSSPVSDVDNNLTLTDIANDSLPPMSAIVLETGKKGKEENQKWNRLRQFDTWIWNCFYCDLNAVKRSKRSYLESLRRCETCHDLYWRDEKHCKICHTTFELDFDLEERYAIHSATCRQKEDNVMCPKHKVLSSKLQALKAAVYAIETVMPEDALVGAWTKSAHRLWVRRLRRTSSLAELLQYLHGRNHHMLSYYASNIICTCTLVDEFLHIWKRFDVKTSRKPRTKVNYTSQQYGGCASGPSICTRKTSRVNMAIALVINAWFAGFGYEENRWDALLGPSGRDEGNQCLL</sequence>
<dbReference type="PANTHER" id="PTHR36968">
    <property type="entry name" value="HOMEOBOX-DDT DOMAIN PROTEIN RLT2"/>
    <property type="match status" value="1"/>
</dbReference>
<evidence type="ECO:0000313" key="9">
    <source>
        <dbReference type="Proteomes" id="UP001164929"/>
    </source>
</evidence>
<reference evidence="8" key="1">
    <citation type="journal article" date="2023" name="Mol. Ecol. Resour.">
        <title>Chromosome-level genome assembly of a triploid poplar Populus alba 'Berolinensis'.</title>
        <authorList>
            <person name="Chen S."/>
            <person name="Yu Y."/>
            <person name="Wang X."/>
            <person name="Wang S."/>
            <person name="Zhang T."/>
            <person name="Zhou Y."/>
            <person name="He R."/>
            <person name="Meng N."/>
            <person name="Wang Y."/>
            <person name="Liu W."/>
            <person name="Liu Z."/>
            <person name="Liu J."/>
            <person name="Guo Q."/>
            <person name="Huang H."/>
            <person name="Sederoff R.R."/>
            <person name="Wang G."/>
            <person name="Qu G."/>
            <person name="Chen S."/>
        </authorList>
    </citation>
    <scope>NUCLEOTIDE SEQUENCE</scope>
    <source>
        <strain evidence="8">SC-2020</strain>
    </source>
</reference>
<dbReference type="GO" id="GO:0006357">
    <property type="term" value="P:regulation of transcription by RNA polymerase II"/>
    <property type="evidence" value="ECO:0007669"/>
    <property type="project" value="InterPro"/>
</dbReference>
<keyword evidence="2 3" id="KW-0539">Nucleus</keyword>
<dbReference type="InterPro" id="IPR028942">
    <property type="entry name" value="WHIM1_dom"/>
</dbReference>
<dbReference type="InterPro" id="IPR028941">
    <property type="entry name" value="WHIM2_dom"/>
</dbReference>
<name>A0AAD6LUH6_9ROSI</name>
<evidence type="ECO:0000259" key="6">
    <source>
        <dbReference type="PROSITE" id="PS50071"/>
    </source>
</evidence>
<dbReference type="Proteomes" id="UP001164929">
    <property type="component" value="Chromosome 14"/>
</dbReference>
<keyword evidence="5" id="KW-0812">Transmembrane</keyword>
<evidence type="ECO:0008006" key="10">
    <source>
        <dbReference type="Google" id="ProtNLM"/>
    </source>
</evidence>
<dbReference type="InterPro" id="IPR018501">
    <property type="entry name" value="DDT_dom"/>
</dbReference>
<organism evidence="8 9">
    <name type="scientific">Populus alba x Populus x berolinensis</name>
    <dbReference type="NCBI Taxonomy" id="444605"/>
    <lineage>
        <taxon>Eukaryota</taxon>
        <taxon>Viridiplantae</taxon>
        <taxon>Streptophyta</taxon>
        <taxon>Embryophyta</taxon>
        <taxon>Tracheophyta</taxon>
        <taxon>Spermatophyta</taxon>
        <taxon>Magnoliopsida</taxon>
        <taxon>eudicotyledons</taxon>
        <taxon>Gunneridae</taxon>
        <taxon>Pentapetalae</taxon>
        <taxon>rosids</taxon>
        <taxon>fabids</taxon>
        <taxon>Malpighiales</taxon>
        <taxon>Salicaceae</taxon>
        <taxon>Saliceae</taxon>
        <taxon>Populus</taxon>
    </lineage>
</organism>
<feature type="compositionally biased region" description="Polar residues" evidence="4">
    <location>
        <begin position="120"/>
        <end position="129"/>
    </location>
</feature>
<feature type="region of interest" description="Disordered" evidence="4">
    <location>
        <begin position="268"/>
        <end position="288"/>
    </location>
</feature>
<dbReference type="InterPro" id="IPR044977">
    <property type="entry name" value="RLT1-3"/>
</dbReference>
<gene>
    <name evidence="8" type="ORF">NC653_033772</name>
</gene>
<evidence type="ECO:0000313" key="8">
    <source>
        <dbReference type="EMBL" id="KAJ6973543.1"/>
    </source>
</evidence>
<keyword evidence="3" id="KW-0371">Homeobox</keyword>
<dbReference type="SMART" id="SM00571">
    <property type="entry name" value="DDT"/>
    <property type="match status" value="1"/>
</dbReference>
<keyword evidence="3" id="KW-0238">DNA-binding</keyword>
<dbReference type="CDD" id="cd00086">
    <property type="entry name" value="homeodomain"/>
    <property type="match status" value="1"/>
</dbReference>
<keyword evidence="5" id="KW-0472">Membrane</keyword>
<dbReference type="GO" id="GO:0003677">
    <property type="term" value="F:DNA binding"/>
    <property type="evidence" value="ECO:0007669"/>
    <property type="project" value="UniProtKB-UniRule"/>
</dbReference>
<accession>A0AAD6LUH6</accession>
<evidence type="ECO:0000256" key="4">
    <source>
        <dbReference type="SAM" id="MobiDB-lite"/>
    </source>
</evidence>
<dbReference type="InterPro" id="IPR001356">
    <property type="entry name" value="HD"/>
</dbReference>
<dbReference type="Pfam" id="PF15613">
    <property type="entry name" value="WSD"/>
    <property type="match status" value="1"/>
</dbReference>
<feature type="region of interest" description="Disordered" evidence="4">
    <location>
        <begin position="636"/>
        <end position="671"/>
    </location>
</feature>
<evidence type="ECO:0000256" key="1">
    <source>
        <dbReference type="ARBA" id="ARBA00004123"/>
    </source>
</evidence>
<keyword evidence="5" id="KW-1133">Transmembrane helix</keyword>
<dbReference type="Pfam" id="PF15612">
    <property type="entry name" value="WHIM1"/>
    <property type="match status" value="1"/>
</dbReference>
<dbReference type="SMART" id="SM00389">
    <property type="entry name" value="HOX"/>
    <property type="match status" value="1"/>
</dbReference>
<comment type="subcellular location">
    <subcellularLocation>
        <location evidence="1 3">Nucleus</location>
    </subcellularLocation>
</comment>
<dbReference type="AlphaFoldDB" id="A0AAD6LUH6"/>
<feature type="DNA-binding region" description="Homeobox" evidence="3">
    <location>
        <begin position="35"/>
        <end position="79"/>
    </location>
</feature>
<evidence type="ECO:0000256" key="3">
    <source>
        <dbReference type="PROSITE-ProRule" id="PRU00108"/>
    </source>
</evidence>
<feature type="region of interest" description="Disordered" evidence="4">
    <location>
        <begin position="120"/>
        <end position="139"/>
    </location>
</feature>
<keyword evidence="9" id="KW-1185">Reference proteome</keyword>
<dbReference type="EMBL" id="JAQIZT010000014">
    <property type="protein sequence ID" value="KAJ6973543.1"/>
    <property type="molecule type" value="Genomic_DNA"/>
</dbReference>
<evidence type="ECO:0000256" key="5">
    <source>
        <dbReference type="SAM" id="Phobius"/>
    </source>
</evidence>
<dbReference type="Pfam" id="PF02791">
    <property type="entry name" value="DDT"/>
    <property type="match status" value="1"/>
</dbReference>
<feature type="domain" description="Homeobox" evidence="6">
    <location>
        <begin position="33"/>
        <end position="78"/>
    </location>
</feature>
<dbReference type="PANTHER" id="PTHR36968:SF8">
    <property type="entry name" value="HOMEOBOX-DDT DOMAIN PROTEIN RLT3 ISOFORM X1"/>
    <property type="match status" value="1"/>
</dbReference>
<protein>
    <recommendedName>
        <fullName evidence="10">Homeobox-DDT domain protein RLT3</fullName>
    </recommendedName>
</protein>
<dbReference type="Gene3D" id="1.10.10.60">
    <property type="entry name" value="Homeodomain-like"/>
    <property type="match status" value="1"/>
</dbReference>
<feature type="compositionally biased region" description="Low complexity" evidence="4">
    <location>
        <begin position="650"/>
        <end position="666"/>
    </location>
</feature>
<feature type="transmembrane region" description="Helical" evidence="5">
    <location>
        <begin position="12"/>
        <end position="30"/>
    </location>
</feature>
<evidence type="ECO:0000256" key="2">
    <source>
        <dbReference type="ARBA" id="ARBA00023242"/>
    </source>
</evidence>
<dbReference type="SUPFAM" id="SSF46689">
    <property type="entry name" value="Homeodomain-like"/>
    <property type="match status" value="1"/>
</dbReference>
<dbReference type="InterPro" id="IPR009057">
    <property type="entry name" value="Homeodomain-like_sf"/>
</dbReference>
<evidence type="ECO:0000259" key="7">
    <source>
        <dbReference type="PROSITE" id="PS50827"/>
    </source>
</evidence>
<comment type="caution">
    <text evidence="8">The sequence shown here is derived from an EMBL/GenBank/DDBJ whole genome shotgun (WGS) entry which is preliminary data.</text>
</comment>
<feature type="domain" description="DDT" evidence="7">
    <location>
        <begin position="414"/>
        <end position="473"/>
    </location>
</feature>
<dbReference type="PROSITE" id="PS50071">
    <property type="entry name" value="HOMEOBOX_2"/>
    <property type="match status" value="1"/>
</dbReference>
<proteinExistence type="predicted"/>
<dbReference type="PROSITE" id="PS50827">
    <property type="entry name" value="DDT"/>
    <property type="match status" value="1"/>
</dbReference>
<dbReference type="GO" id="GO:0005634">
    <property type="term" value="C:nucleus"/>
    <property type="evidence" value="ECO:0007669"/>
    <property type="project" value="UniProtKB-SubCell"/>
</dbReference>